<evidence type="ECO:0000256" key="4">
    <source>
        <dbReference type="ARBA" id="ARBA00022547"/>
    </source>
</evidence>
<keyword evidence="9 11" id="KW-0472">Membrane</keyword>
<dbReference type="GO" id="GO:0045259">
    <property type="term" value="C:proton-transporting ATP synthase complex"/>
    <property type="evidence" value="ECO:0007669"/>
    <property type="project" value="UniProtKB-KW"/>
</dbReference>
<feature type="transmembrane region" description="Helical" evidence="11">
    <location>
        <begin position="101"/>
        <end position="125"/>
    </location>
</feature>
<keyword evidence="13" id="KW-0378">Hydrolase</keyword>
<evidence type="ECO:0000256" key="2">
    <source>
        <dbReference type="ARBA" id="ARBA00006810"/>
    </source>
</evidence>
<protein>
    <recommendedName>
        <fullName evidence="11 12">ATP synthase subunit a</fullName>
    </recommendedName>
    <alternativeName>
        <fullName evidence="11">ATP synthase F0 sector subunit a</fullName>
    </alternativeName>
    <alternativeName>
        <fullName evidence="11">F-ATPase subunit 6</fullName>
    </alternativeName>
</protein>
<dbReference type="GO" id="GO:0005886">
    <property type="term" value="C:plasma membrane"/>
    <property type="evidence" value="ECO:0007669"/>
    <property type="project" value="UniProtKB-SubCell"/>
</dbReference>
<evidence type="ECO:0000256" key="11">
    <source>
        <dbReference type="HAMAP-Rule" id="MF_01393"/>
    </source>
</evidence>
<dbReference type="AlphaFoldDB" id="A0A3M2L6I0"/>
<dbReference type="EMBL" id="RFFJ01000192">
    <property type="protein sequence ID" value="RMI33127.1"/>
    <property type="molecule type" value="Genomic_DNA"/>
</dbReference>
<evidence type="ECO:0000256" key="10">
    <source>
        <dbReference type="ARBA" id="ARBA00023310"/>
    </source>
</evidence>
<dbReference type="Proteomes" id="UP000278673">
    <property type="component" value="Unassembled WGS sequence"/>
</dbReference>
<proteinExistence type="inferred from homology"/>
<evidence type="ECO:0000256" key="6">
    <source>
        <dbReference type="ARBA" id="ARBA00022781"/>
    </source>
</evidence>
<dbReference type="PRINTS" id="PR00123">
    <property type="entry name" value="ATPASEA"/>
</dbReference>
<dbReference type="PANTHER" id="PTHR11410:SF0">
    <property type="entry name" value="ATP SYNTHASE SUBUNIT A"/>
    <property type="match status" value="1"/>
</dbReference>
<dbReference type="InterPro" id="IPR023011">
    <property type="entry name" value="ATP_synth_F0_asu_AS"/>
</dbReference>
<evidence type="ECO:0000313" key="14">
    <source>
        <dbReference type="Proteomes" id="UP000278673"/>
    </source>
</evidence>
<keyword evidence="14" id="KW-1185">Reference proteome</keyword>
<accession>A0A3M2L6I0</accession>
<dbReference type="PANTHER" id="PTHR11410">
    <property type="entry name" value="ATP SYNTHASE SUBUNIT A"/>
    <property type="match status" value="1"/>
</dbReference>
<sequence>MSNDQVLAFETDCHLFKDCGFPAPSEWSFIFEPLFTIGSFEVNKPMALVFLSTVIICGFFWAAFARPKVVPGKFQLVAEVLYDFVRRGVARETMGKKGEPYVPLLVSLFFFVWIMNIWAIIPFAQFPATSIIAYPAALALIVWCTYMYLTFRTNGLVGGIRNLCVPSGLPKGIYVILTPIEFISAVFIRPLTLTVRLFANMFAGHLLLLVFIIGTWYTLGTVVGTFYSATSLIMTLLLTVFEMFIQALQAYVFTVLTASYISQALEEAH</sequence>
<evidence type="ECO:0000256" key="1">
    <source>
        <dbReference type="ARBA" id="ARBA00004141"/>
    </source>
</evidence>
<organism evidence="13 14">
    <name type="scientific">Streptomyces triticirhizae</name>
    <dbReference type="NCBI Taxonomy" id="2483353"/>
    <lineage>
        <taxon>Bacteria</taxon>
        <taxon>Bacillati</taxon>
        <taxon>Actinomycetota</taxon>
        <taxon>Actinomycetes</taxon>
        <taxon>Kitasatosporales</taxon>
        <taxon>Streptomycetaceae</taxon>
        <taxon>Streptomyces</taxon>
    </lineage>
</organism>
<feature type="transmembrane region" description="Helical" evidence="11">
    <location>
        <begin position="197"/>
        <end position="219"/>
    </location>
</feature>
<comment type="similarity">
    <text evidence="2 11 12">Belongs to the ATPase A chain family.</text>
</comment>
<keyword evidence="4 11" id="KW-0138">CF(0)</keyword>
<dbReference type="GO" id="GO:0016787">
    <property type="term" value="F:hydrolase activity"/>
    <property type="evidence" value="ECO:0007669"/>
    <property type="project" value="UniProtKB-KW"/>
</dbReference>
<evidence type="ECO:0000313" key="13">
    <source>
        <dbReference type="EMBL" id="RMI33127.1"/>
    </source>
</evidence>
<feature type="transmembrane region" description="Helical" evidence="11">
    <location>
        <begin position="131"/>
        <end position="151"/>
    </location>
</feature>
<evidence type="ECO:0000256" key="12">
    <source>
        <dbReference type="RuleBase" id="RU000483"/>
    </source>
</evidence>
<evidence type="ECO:0000256" key="3">
    <source>
        <dbReference type="ARBA" id="ARBA00022448"/>
    </source>
</evidence>
<dbReference type="CDD" id="cd00310">
    <property type="entry name" value="ATP-synt_Fo_a_6"/>
    <property type="match status" value="1"/>
</dbReference>
<feature type="transmembrane region" description="Helical" evidence="11">
    <location>
        <begin position="231"/>
        <end position="252"/>
    </location>
</feature>
<reference evidence="13 14" key="1">
    <citation type="submission" date="2018-10" db="EMBL/GenBank/DDBJ databases">
        <title>Isolation, diversity and antifungal activity of actinobacteria from wheat.</title>
        <authorList>
            <person name="Han C."/>
        </authorList>
    </citation>
    <scope>NUCLEOTIDE SEQUENCE [LARGE SCALE GENOMIC DNA]</scope>
    <source>
        <strain evidence="13 14">NEAU-YY642</strain>
    </source>
</reference>
<dbReference type="Pfam" id="PF00119">
    <property type="entry name" value="ATP-synt_A"/>
    <property type="match status" value="1"/>
</dbReference>
<keyword evidence="3 11" id="KW-0813">Transport</keyword>
<keyword evidence="10 11" id="KW-0066">ATP synthesis</keyword>
<comment type="function">
    <text evidence="11 12">Key component of the proton channel; it plays a direct role in the translocation of protons across the membrane.</text>
</comment>
<evidence type="ECO:0000256" key="5">
    <source>
        <dbReference type="ARBA" id="ARBA00022692"/>
    </source>
</evidence>
<dbReference type="HAMAP" id="MF_01393">
    <property type="entry name" value="ATP_synth_a_bact"/>
    <property type="match status" value="1"/>
</dbReference>
<dbReference type="InterPro" id="IPR035908">
    <property type="entry name" value="F0_ATP_A_sf"/>
</dbReference>
<comment type="subcellular location">
    <subcellularLocation>
        <location evidence="11 12">Cell membrane</location>
        <topology evidence="11 12">Multi-pass membrane protein</topology>
    </subcellularLocation>
    <subcellularLocation>
        <location evidence="1">Membrane</location>
        <topology evidence="1">Multi-pass membrane protein</topology>
    </subcellularLocation>
</comment>
<dbReference type="InterPro" id="IPR000568">
    <property type="entry name" value="ATP_synth_F0_asu"/>
</dbReference>
<evidence type="ECO:0000256" key="8">
    <source>
        <dbReference type="ARBA" id="ARBA00023065"/>
    </source>
</evidence>
<dbReference type="InterPro" id="IPR045083">
    <property type="entry name" value="ATP_synth_F0_asu_bact/mt"/>
</dbReference>
<keyword evidence="6 11" id="KW-0375">Hydrogen ion transport</keyword>
<dbReference type="RefSeq" id="WP_122399262.1">
    <property type="nucleotide sequence ID" value="NZ_RFFJ01000192.1"/>
</dbReference>
<evidence type="ECO:0000256" key="7">
    <source>
        <dbReference type="ARBA" id="ARBA00022989"/>
    </source>
</evidence>
<keyword evidence="7 11" id="KW-1133">Transmembrane helix</keyword>
<name>A0A3M2L6I0_9ACTN</name>
<dbReference type="NCBIfam" id="TIGR01131">
    <property type="entry name" value="ATP_synt_6_or_A"/>
    <property type="match status" value="1"/>
</dbReference>
<dbReference type="SUPFAM" id="SSF81336">
    <property type="entry name" value="F1F0 ATP synthase subunit A"/>
    <property type="match status" value="1"/>
</dbReference>
<dbReference type="PROSITE" id="PS00449">
    <property type="entry name" value="ATPASE_A"/>
    <property type="match status" value="1"/>
</dbReference>
<keyword evidence="5 11" id="KW-0812">Transmembrane</keyword>
<dbReference type="Gene3D" id="1.20.120.220">
    <property type="entry name" value="ATP synthase, F0 complex, subunit A"/>
    <property type="match status" value="1"/>
</dbReference>
<evidence type="ECO:0000256" key="9">
    <source>
        <dbReference type="ARBA" id="ARBA00023136"/>
    </source>
</evidence>
<feature type="transmembrane region" description="Helical" evidence="11">
    <location>
        <begin position="46"/>
        <end position="65"/>
    </location>
</feature>
<comment type="caution">
    <text evidence="13">The sequence shown here is derived from an EMBL/GenBank/DDBJ whole genome shotgun (WGS) entry which is preliminary data.</text>
</comment>
<keyword evidence="8 11" id="KW-0406">Ion transport</keyword>
<dbReference type="GO" id="GO:0046933">
    <property type="term" value="F:proton-transporting ATP synthase activity, rotational mechanism"/>
    <property type="evidence" value="ECO:0007669"/>
    <property type="project" value="UniProtKB-UniRule"/>
</dbReference>
<gene>
    <name evidence="11 13" type="primary">atpB</name>
    <name evidence="13" type="ORF">EBN88_24665</name>
</gene>
<keyword evidence="11" id="KW-1003">Cell membrane</keyword>